<dbReference type="RefSeq" id="XP_018071510.1">
    <property type="nucleotide sequence ID" value="XM_018219879.1"/>
</dbReference>
<sequence>MPLNITIPFDLLPSPEKTYSVYQEVLQGMGLPEYLLGVHIDFLIYIVCLLVMVRFTQTILHYEGRSWIWSISCYFLIQRVVSRFEYRPFDPELARIQPLLAAVPAAANLMLWSMAGLKAERNRLRFTEGERNNLLILGAFELGMGLAQFRDVYVEWARVHSATKMAGDVAGF</sequence>
<keyword evidence="1" id="KW-1133">Transmembrane helix</keyword>
<dbReference type="EMBL" id="KQ947415">
    <property type="protein sequence ID" value="KUJ17155.1"/>
    <property type="molecule type" value="Genomic_DNA"/>
</dbReference>
<dbReference type="InParanoid" id="A0A194XAF9"/>
<name>A0A194XAF9_MOLSC</name>
<dbReference type="Proteomes" id="UP000070700">
    <property type="component" value="Unassembled WGS sequence"/>
</dbReference>
<keyword evidence="3" id="KW-1185">Reference proteome</keyword>
<keyword evidence="1" id="KW-0812">Transmembrane</keyword>
<dbReference type="KEGG" id="psco:LY89DRAFT_734141"/>
<gene>
    <name evidence="2" type="ORF">LY89DRAFT_734141</name>
</gene>
<dbReference type="GeneID" id="28829605"/>
<accession>A0A194XAF9</accession>
<evidence type="ECO:0000256" key="1">
    <source>
        <dbReference type="SAM" id="Phobius"/>
    </source>
</evidence>
<evidence type="ECO:0000313" key="2">
    <source>
        <dbReference type="EMBL" id="KUJ17155.1"/>
    </source>
</evidence>
<reference evidence="2 3" key="1">
    <citation type="submission" date="2015-10" db="EMBL/GenBank/DDBJ databases">
        <title>Full genome of DAOMC 229536 Phialocephala scopiformis, a fungal endophyte of spruce producing the potent anti-insectan compound rugulosin.</title>
        <authorList>
            <consortium name="DOE Joint Genome Institute"/>
            <person name="Walker A.K."/>
            <person name="Frasz S.L."/>
            <person name="Seifert K.A."/>
            <person name="Miller J.D."/>
            <person name="Mondo S.J."/>
            <person name="Labutti K."/>
            <person name="Lipzen A."/>
            <person name="Dockter R."/>
            <person name="Kennedy M."/>
            <person name="Grigoriev I.V."/>
            <person name="Spatafora J.W."/>
        </authorList>
    </citation>
    <scope>NUCLEOTIDE SEQUENCE [LARGE SCALE GENOMIC DNA]</scope>
    <source>
        <strain evidence="2 3">CBS 120377</strain>
    </source>
</reference>
<keyword evidence="1" id="KW-0472">Membrane</keyword>
<protein>
    <submittedName>
        <fullName evidence="2">Uncharacterized protein</fullName>
    </submittedName>
</protein>
<organism evidence="2 3">
    <name type="scientific">Mollisia scopiformis</name>
    <name type="common">Conifer needle endophyte fungus</name>
    <name type="synonym">Phialocephala scopiformis</name>
    <dbReference type="NCBI Taxonomy" id="149040"/>
    <lineage>
        <taxon>Eukaryota</taxon>
        <taxon>Fungi</taxon>
        <taxon>Dikarya</taxon>
        <taxon>Ascomycota</taxon>
        <taxon>Pezizomycotina</taxon>
        <taxon>Leotiomycetes</taxon>
        <taxon>Helotiales</taxon>
        <taxon>Mollisiaceae</taxon>
        <taxon>Mollisia</taxon>
    </lineage>
</organism>
<evidence type="ECO:0000313" key="3">
    <source>
        <dbReference type="Proteomes" id="UP000070700"/>
    </source>
</evidence>
<feature type="transmembrane region" description="Helical" evidence="1">
    <location>
        <begin position="34"/>
        <end position="55"/>
    </location>
</feature>
<proteinExistence type="predicted"/>
<dbReference type="AlphaFoldDB" id="A0A194XAF9"/>